<keyword evidence="2" id="KW-0813">Transport</keyword>
<gene>
    <name evidence="6" type="ORF">FL583_21450</name>
</gene>
<dbReference type="EMBL" id="VIRS01000015">
    <property type="protein sequence ID" value="TQS43005.1"/>
    <property type="molecule type" value="Genomic_DNA"/>
</dbReference>
<dbReference type="CDD" id="cd03257">
    <property type="entry name" value="ABC_NikE_OppD_transporters"/>
    <property type="match status" value="2"/>
</dbReference>
<evidence type="ECO:0000256" key="2">
    <source>
        <dbReference type="ARBA" id="ARBA00022448"/>
    </source>
</evidence>
<keyword evidence="4 6" id="KW-0067">ATP-binding</keyword>
<keyword evidence="7" id="KW-1185">Reference proteome</keyword>
<dbReference type="InterPro" id="IPR027417">
    <property type="entry name" value="P-loop_NTPase"/>
</dbReference>
<dbReference type="GO" id="GO:0055085">
    <property type="term" value="P:transmembrane transport"/>
    <property type="evidence" value="ECO:0007669"/>
    <property type="project" value="UniProtKB-ARBA"/>
</dbReference>
<dbReference type="SMART" id="SM00382">
    <property type="entry name" value="AAA"/>
    <property type="match status" value="2"/>
</dbReference>
<evidence type="ECO:0000313" key="6">
    <source>
        <dbReference type="EMBL" id="TQS43005.1"/>
    </source>
</evidence>
<accession>A0A545AQL7</accession>
<keyword evidence="3" id="KW-0547">Nucleotide-binding</keyword>
<dbReference type="GO" id="GO:0015833">
    <property type="term" value="P:peptide transport"/>
    <property type="evidence" value="ECO:0007669"/>
    <property type="project" value="InterPro"/>
</dbReference>
<dbReference type="InterPro" id="IPR003439">
    <property type="entry name" value="ABC_transporter-like_ATP-bd"/>
</dbReference>
<dbReference type="PROSITE" id="PS00211">
    <property type="entry name" value="ABC_TRANSPORTER_1"/>
    <property type="match status" value="2"/>
</dbReference>
<evidence type="ECO:0000313" key="7">
    <source>
        <dbReference type="Proteomes" id="UP000317982"/>
    </source>
</evidence>
<reference evidence="6 7" key="1">
    <citation type="submission" date="2019-07" db="EMBL/GenBank/DDBJ databases">
        <title>Cryptosporangium phraense sp. nov., isolated from plant litter.</title>
        <authorList>
            <person name="Suriyachadkun C."/>
        </authorList>
    </citation>
    <scope>NUCLEOTIDE SEQUENCE [LARGE SCALE GENOMIC DNA]</scope>
    <source>
        <strain evidence="6 7">A-T 5661</strain>
    </source>
</reference>
<evidence type="ECO:0000256" key="4">
    <source>
        <dbReference type="ARBA" id="ARBA00022840"/>
    </source>
</evidence>
<dbReference type="InterPro" id="IPR013563">
    <property type="entry name" value="Oligopep_ABC_C"/>
</dbReference>
<dbReference type="Proteomes" id="UP000317982">
    <property type="component" value="Unassembled WGS sequence"/>
</dbReference>
<comment type="similarity">
    <text evidence="1">Belongs to the ABC transporter superfamily.</text>
</comment>
<organism evidence="6 7">
    <name type="scientific">Cryptosporangium phraense</name>
    <dbReference type="NCBI Taxonomy" id="2593070"/>
    <lineage>
        <taxon>Bacteria</taxon>
        <taxon>Bacillati</taxon>
        <taxon>Actinomycetota</taxon>
        <taxon>Actinomycetes</taxon>
        <taxon>Cryptosporangiales</taxon>
        <taxon>Cryptosporangiaceae</taxon>
        <taxon>Cryptosporangium</taxon>
    </lineage>
</organism>
<dbReference type="NCBIfam" id="TIGR01727">
    <property type="entry name" value="oligo_HPY"/>
    <property type="match status" value="2"/>
</dbReference>
<name>A0A545AQL7_9ACTN</name>
<dbReference type="PANTHER" id="PTHR43776:SF7">
    <property type="entry name" value="D,D-DIPEPTIDE TRANSPORT ATP-BINDING PROTEIN DDPF-RELATED"/>
    <property type="match status" value="1"/>
</dbReference>
<comment type="caution">
    <text evidence="6">The sequence shown here is derived from an EMBL/GenBank/DDBJ whole genome shotgun (WGS) entry which is preliminary data.</text>
</comment>
<sequence>MSVVVSGLSVAFGSSVVVDDVSLSIPTGRTLGIVGESGSGKTTLVRALGRHLPDGGVVRAGSVAVDDVDVLGLSPGALRTWRATDLAFVHQEAGATLDPTMRVGTQLREVLALQGRPQDPVASLLEAVRLPADAARKYPFQLSGGQQQRVVIAAALAARPRLLVLDEPTTGLDASVEAEILGLLDDLRTSLDATVVLVSHDLGLVGRRCDEVAVLYAGQVVERGAAADVLSAPSHPYTAALLGSAPTLGVPRTVRRLTAIEGRASSPGEGCRFAARCPFADAVCRSAEPLERVVDGVSVRCHHVERIRPELPALASPPVRLSPPPEIDGVRLEVSGLTRKYGRQVAVEDVSLAIRRGEVFGLVGESGSGKTTVARAIAGLPSGVGPGSLRLDGSPLAPSLARRGGARRRVQMVFQQPDATLNPAQRVRTVLARALRTLGGRGSVEELAARTQVDPGLLQARTTALSGGQKQRIAIARAFAGEPDLVVCDEPVSALDVSVQAGVLELLAAQRERSGTSYLFISHDLAVVSYLADRVAVLYRGRIVESGTTAEVLAGPHHPYTHALVTAARDRPTTLSAGTASAGGCRFVARCAFAHDRCADEPALREITPGHVVRCHLASGALPSAPLSVRTEEQS</sequence>
<dbReference type="RefSeq" id="WP_142706491.1">
    <property type="nucleotide sequence ID" value="NZ_VIRS01000015.1"/>
</dbReference>
<dbReference type="OrthoDB" id="5357528at2"/>
<dbReference type="InterPro" id="IPR003593">
    <property type="entry name" value="AAA+_ATPase"/>
</dbReference>
<dbReference type="InterPro" id="IPR050319">
    <property type="entry name" value="ABC_transp_ATP-bind"/>
</dbReference>
<evidence type="ECO:0000259" key="5">
    <source>
        <dbReference type="PROSITE" id="PS50893"/>
    </source>
</evidence>
<proteinExistence type="inferred from homology"/>
<dbReference type="Pfam" id="PF08352">
    <property type="entry name" value="oligo_HPY"/>
    <property type="match status" value="2"/>
</dbReference>
<dbReference type="GO" id="GO:0005524">
    <property type="term" value="F:ATP binding"/>
    <property type="evidence" value="ECO:0007669"/>
    <property type="project" value="UniProtKB-KW"/>
</dbReference>
<dbReference type="Gene3D" id="3.40.50.300">
    <property type="entry name" value="P-loop containing nucleotide triphosphate hydrolases"/>
    <property type="match status" value="2"/>
</dbReference>
<dbReference type="PROSITE" id="PS50893">
    <property type="entry name" value="ABC_TRANSPORTER_2"/>
    <property type="match status" value="2"/>
</dbReference>
<feature type="domain" description="ABC transporter" evidence="5">
    <location>
        <begin position="332"/>
        <end position="565"/>
    </location>
</feature>
<dbReference type="InterPro" id="IPR017871">
    <property type="entry name" value="ABC_transporter-like_CS"/>
</dbReference>
<feature type="domain" description="ABC transporter" evidence="5">
    <location>
        <begin position="3"/>
        <end position="242"/>
    </location>
</feature>
<dbReference type="InParanoid" id="A0A545AQL7"/>
<dbReference type="Pfam" id="PF00005">
    <property type="entry name" value="ABC_tran"/>
    <property type="match status" value="2"/>
</dbReference>
<dbReference type="NCBIfam" id="NF008453">
    <property type="entry name" value="PRK11308.1"/>
    <property type="match status" value="2"/>
</dbReference>
<protein>
    <submittedName>
        <fullName evidence="6">ABC transporter ATP-binding protein</fullName>
    </submittedName>
</protein>
<dbReference type="AlphaFoldDB" id="A0A545AQL7"/>
<dbReference type="PANTHER" id="PTHR43776">
    <property type="entry name" value="TRANSPORT ATP-BINDING PROTEIN"/>
    <property type="match status" value="1"/>
</dbReference>
<dbReference type="SUPFAM" id="SSF52540">
    <property type="entry name" value="P-loop containing nucleoside triphosphate hydrolases"/>
    <property type="match status" value="2"/>
</dbReference>
<dbReference type="GO" id="GO:0016887">
    <property type="term" value="F:ATP hydrolysis activity"/>
    <property type="evidence" value="ECO:0007669"/>
    <property type="project" value="InterPro"/>
</dbReference>
<evidence type="ECO:0000256" key="1">
    <source>
        <dbReference type="ARBA" id="ARBA00005417"/>
    </source>
</evidence>
<evidence type="ECO:0000256" key="3">
    <source>
        <dbReference type="ARBA" id="ARBA00022741"/>
    </source>
</evidence>